<dbReference type="RefSeq" id="WP_014268867.1">
    <property type="nucleotide sequence ID" value="NC_016633.1"/>
</dbReference>
<accession>G8QTQ3</accession>
<proteinExistence type="predicted"/>
<dbReference type="HOGENOM" id="CLU_031289_3_0_12"/>
<dbReference type="EMBL" id="CP003155">
    <property type="protein sequence ID" value="AEV28018.1"/>
    <property type="molecule type" value="Genomic_DNA"/>
</dbReference>
<dbReference type="eggNOG" id="COG5421">
    <property type="taxonomic scope" value="Bacteria"/>
</dbReference>
<dbReference type="KEGG" id="sgp:SpiGrapes_0154"/>
<evidence type="ECO:0000313" key="1">
    <source>
        <dbReference type="EMBL" id="AEV28018.1"/>
    </source>
</evidence>
<evidence type="ECO:0008006" key="3">
    <source>
        <dbReference type="Google" id="ProtNLM"/>
    </source>
</evidence>
<dbReference type="Proteomes" id="UP000005632">
    <property type="component" value="Chromosome"/>
</dbReference>
<evidence type="ECO:0000313" key="2">
    <source>
        <dbReference type="Proteomes" id="UP000005632"/>
    </source>
</evidence>
<dbReference type="AlphaFoldDB" id="G8QTQ3"/>
<keyword evidence="2" id="KW-1185">Reference proteome</keyword>
<dbReference type="OrthoDB" id="7327264at2"/>
<dbReference type="STRING" id="158190.SpiGrapes_0154"/>
<sequence>MKNKKNGVTYLYHDQFYWNFEKQQTRHKRVCIGKIDTKTGKQVFNEKYMASKAKKSPVQEEPTFAIHPIGQILVLDHMAKSLKLEKVLKTSFGNANARKLLALAYYCTCETEPLGKAGKWLDHHGIGTELSQPGQIVEFLASIERASLERFFENWVKTMQISQQYIYVITSAASYSRHNPFLYYGNNRDRDALEQIHLAIACDKKSGIPLTYLPLAGNLRIAQDAETVLSKVGAYRHVPCSLVLNRILYTQTSIALLMEHGFDFMIGIPSRISWQNRLIEDFRKQLDTTEPFFDHRVETIRYTAYPSDDKQSTIHVFFDPFWRKEQERNLEGLLANCQTELIDNNLFEEHSQLYDRYFELRKNPGGSRKVARKVDPKHLFFLSNAGFWAIQTNCEDDSKTVLDQFGRRNQLENHFENLKNEIDCKLLQINDPQIFSVRLFIQFLALILSSNLDLSIQKDDRLASFASFHDVLDAMDSYFRVSLPESSRILYSAPTKMQTLLSESLHFVLPKGAE</sequence>
<reference evidence="1 2" key="1">
    <citation type="submission" date="2011-11" db="EMBL/GenBank/DDBJ databases">
        <title>Complete sequence of Spirochaeta sp. grapes.</title>
        <authorList>
            <consortium name="US DOE Joint Genome Institute"/>
            <person name="Lucas S."/>
            <person name="Han J."/>
            <person name="Lapidus A."/>
            <person name="Cheng J.-F."/>
            <person name="Goodwin L."/>
            <person name="Pitluck S."/>
            <person name="Peters L."/>
            <person name="Ovchinnikova G."/>
            <person name="Munk A.C."/>
            <person name="Detter J.C."/>
            <person name="Han C."/>
            <person name="Tapia R."/>
            <person name="Land M."/>
            <person name="Hauser L."/>
            <person name="Kyrpides N."/>
            <person name="Ivanova N."/>
            <person name="Pagani I."/>
            <person name="Ritalahtilisa K."/>
            <person name="Loeffler F."/>
            <person name="Woyke T."/>
        </authorList>
    </citation>
    <scope>NUCLEOTIDE SEQUENCE [LARGE SCALE GENOMIC DNA]</scope>
    <source>
        <strain evidence="2">ATCC BAA-1885 / DSM 22778 / Grapes</strain>
    </source>
</reference>
<organism evidence="1 2">
    <name type="scientific">Sphaerochaeta pleomorpha (strain ATCC BAA-1885 / DSM 22778 / Grapes)</name>
    <dbReference type="NCBI Taxonomy" id="158190"/>
    <lineage>
        <taxon>Bacteria</taxon>
        <taxon>Pseudomonadati</taxon>
        <taxon>Spirochaetota</taxon>
        <taxon>Spirochaetia</taxon>
        <taxon>Spirochaetales</taxon>
        <taxon>Sphaerochaetaceae</taxon>
        <taxon>Sphaerochaeta</taxon>
    </lineage>
</organism>
<name>G8QTQ3_SPHPG</name>
<gene>
    <name evidence="1" type="ordered locus">SpiGrapes_0154</name>
</gene>
<protein>
    <recommendedName>
        <fullName evidence="3">Transposase IS4-like domain-containing protein</fullName>
    </recommendedName>
</protein>